<dbReference type="Proteomes" id="UP000275078">
    <property type="component" value="Unassembled WGS sequence"/>
</dbReference>
<accession>A0A3N4HJW7</accession>
<reference evidence="1 2" key="1">
    <citation type="journal article" date="2018" name="Nat. Ecol. Evol.">
        <title>Pezizomycetes genomes reveal the molecular basis of ectomycorrhizal truffle lifestyle.</title>
        <authorList>
            <person name="Murat C."/>
            <person name="Payen T."/>
            <person name="Noel B."/>
            <person name="Kuo A."/>
            <person name="Morin E."/>
            <person name="Chen J."/>
            <person name="Kohler A."/>
            <person name="Krizsan K."/>
            <person name="Balestrini R."/>
            <person name="Da Silva C."/>
            <person name="Montanini B."/>
            <person name="Hainaut M."/>
            <person name="Levati E."/>
            <person name="Barry K.W."/>
            <person name="Belfiori B."/>
            <person name="Cichocki N."/>
            <person name="Clum A."/>
            <person name="Dockter R.B."/>
            <person name="Fauchery L."/>
            <person name="Guy J."/>
            <person name="Iotti M."/>
            <person name="Le Tacon F."/>
            <person name="Lindquist E.A."/>
            <person name="Lipzen A."/>
            <person name="Malagnac F."/>
            <person name="Mello A."/>
            <person name="Molinier V."/>
            <person name="Miyauchi S."/>
            <person name="Poulain J."/>
            <person name="Riccioni C."/>
            <person name="Rubini A."/>
            <person name="Sitrit Y."/>
            <person name="Splivallo R."/>
            <person name="Traeger S."/>
            <person name="Wang M."/>
            <person name="Zifcakova L."/>
            <person name="Wipf D."/>
            <person name="Zambonelli A."/>
            <person name="Paolocci F."/>
            <person name="Nowrousian M."/>
            <person name="Ottonello S."/>
            <person name="Baldrian P."/>
            <person name="Spatafora J.W."/>
            <person name="Henrissat B."/>
            <person name="Nagy L.G."/>
            <person name="Aury J.M."/>
            <person name="Wincker P."/>
            <person name="Grigoriev I.V."/>
            <person name="Bonfante P."/>
            <person name="Martin F.M."/>
        </authorList>
    </citation>
    <scope>NUCLEOTIDE SEQUENCE [LARGE SCALE GENOMIC DNA]</scope>
    <source>
        <strain evidence="1 2">RN42</strain>
    </source>
</reference>
<evidence type="ECO:0000313" key="2">
    <source>
        <dbReference type="Proteomes" id="UP000275078"/>
    </source>
</evidence>
<name>A0A3N4HJW7_ASCIM</name>
<protein>
    <submittedName>
        <fullName evidence="1">Uncharacterized protein</fullName>
    </submittedName>
</protein>
<dbReference type="AlphaFoldDB" id="A0A3N4HJW7"/>
<evidence type="ECO:0000313" key="1">
    <source>
        <dbReference type="EMBL" id="RPA72220.1"/>
    </source>
</evidence>
<sequence>MILFDSSFRASVTPTPYYFPIRPPLGLLTKILHPRNPPKSSILFHSFVLSSPLTNTKSAVTFAPTTIFSYINPSLLFFFSVRSNLHFSQTSNRYPPTFSKPHILFYIPTTQPFTMKISILFLAGLAAQALAVAVSAAGKQIEVAIAPNNVDGRYGMGSIVAREEEKKVKAITEEKATTFIITEKHLFSHACAEHLSGQKLHPDGANSVCDIRSADSIPAGASADDHISLAGASSAETPDDRLAKPDFSSFTCTTTPSSPTCHAVTAAAYKLRDMGGRVVQRNEGWNCDTAIDRYGVRISLCSDKGDWLHTSTVGTIAAWFQEVCNVGGRCEGFVRLNRRGSTIRANRA</sequence>
<keyword evidence="2" id="KW-1185">Reference proteome</keyword>
<proteinExistence type="predicted"/>
<organism evidence="1 2">
    <name type="scientific">Ascobolus immersus RN42</name>
    <dbReference type="NCBI Taxonomy" id="1160509"/>
    <lineage>
        <taxon>Eukaryota</taxon>
        <taxon>Fungi</taxon>
        <taxon>Dikarya</taxon>
        <taxon>Ascomycota</taxon>
        <taxon>Pezizomycotina</taxon>
        <taxon>Pezizomycetes</taxon>
        <taxon>Pezizales</taxon>
        <taxon>Ascobolaceae</taxon>
        <taxon>Ascobolus</taxon>
    </lineage>
</organism>
<dbReference type="EMBL" id="ML119872">
    <property type="protein sequence ID" value="RPA72220.1"/>
    <property type="molecule type" value="Genomic_DNA"/>
</dbReference>
<gene>
    <name evidence="1" type="ORF">BJ508DRAFT_76952</name>
</gene>